<dbReference type="Proteomes" id="UP000003835">
    <property type="component" value="Unassembled WGS sequence"/>
</dbReference>
<evidence type="ECO:0000313" key="2">
    <source>
        <dbReference type="Proteomes" id="UP000003835"/>
    </source>
</evidence>
<dbReference type="PANTHER" id="PTHR41317">
    <property type="entry name" value="PD-(D_E)XK NUCLEASE FAMILY TRANSPOSASE"/>
    <property type="match status" value="1"/>
</dbReference>
<accession>B4VTF3</accession>
<sequence>MIFINPKTDFAFKKIFGSEQNPEILISFLNALLYGGHHTITELEIINPYLAPKIQGVKDTFLDVKAKLTDNKTVIIEMQVLNLSGFEKRILYNAAKAYSIQLQPGEDYTLLNPVIALTLTDFEMFEDLPQVISNFVLKEKNLLTDYPVHDLELVFVELPKFIKELDELETLSDKWIYFIKSARGLEAIPETMAQVPEIRKAFEVANQANMTREELEALEQREMYIHDQRNAIKLALRQGAEQGMEKGIQVGREQGIQEGREQGIQEGREQGIQEGREQGIQESKVEMARKMLGVVDEDTISQITGLSLEEVRRLR</sequence>
<evidence type="ECO:0008006" key="3">
    <source>
        <dbReference type="Google" id="ProtNLM"/>
    </source>
</evidence>
<dbReference type="EMBL" id="DS989851">
    <property type="protein sequence ID" value="EDX74873.1"/>
    <property type="molecule type" value="Genomic_DNA"/>
</dbReference>
<dbReference type="OrthoDB" id="451742at2"/>
<evidence type="ECO:0000313" key="1">
    <source>
        <dbReference type="EMBL" id="EDX74873.1"/>
    </source>
</evidence>
<protein>
    <recommendedName>
        <fullName evidence="3">Transposase</fullName>
    </recommendedName>
</protein>
<dbReference type="NCBIfam" id="TIGR01784">
    <property type="entry name" value="T_den_put_tspse"/>
    <property type="match status" value="1"/>
</dbReference>
<dbReference type="eggNOG" id="COG5464">
    <property type="taxonomic scope" value="Bacteria"/>
</dbReference>
<dbReference type="RefSeq" id="WP_006101693.1">
    <property type="nucleotide sequence ID" value="NZ_DS989851.1"/>
</dbReference>
<dbReference type="HOGENOM" id="CLU_057504_1_2_3"/>
<dbReference type="Pfam" id="PF12784">
    <property type="entry name" value="PDDEXK_2"/>
    <property type="match status" value="1"/>
</dbReference>
<organism evidence="1 2">
    <name type="scientific">Coleofasciculus chthonoplastes PCC 7420</name>
    <dbReference type="NCBI Taxonomy" id="118168"/>
    <lineage>
        <taxon>Bacteria</taxon>
        <taxon>Bacillati</taxon>
        <taxon>Cyanobacteriota</taxon>
        <taxon>Cyanophyceae</taxon>
        <taxon>Coleofasciculales</taxon>
        <taxon>Coleofasciculaceae</taxon>
        <taxon>Coleofasciculus</taxon>
    </lineage>
</organism>
<proteinExistence type="predicted"/>
<reference evidence="1 2" key="1">
    <citation type="submission" date="2008-07" db="EMBL/GenBank/DDBJ databases">
        <authorList>
            <person name="Tandeau de Marsac N."/>
            <person name="Ferriera S."/>
            <person name="Johnson J."/>
            <person name="Kravitz S."/>
            <person name="Beeson K."/>
            <person name="Sutton G."/>
            <person name="Rogers Y.-H."/>
            <person name="Friedman R."/>
            <person name="Frazier M."/>
            <person name="Venter J.C."/>
        </authorList>
    </citation>
    <scope>NUCLEOTIDE SEQUENCE [LARGE SCALE GENOMIC DNA]</scope>
    <source>
        <strain evidence="1 2">PCC 7420</strain>
    </source>
</reference>
<dbReference type="PANTHER" id="PTHR41317:SF1">
    <property type="entry name" value="PD-(D_E)XK NUCLEASE FAMILY TRANSPOSASE"/>
    <property type="match status" value="1"/>
</dbReference>
<dbReference type="STRING" id="118168.MC7420_747"/>
<dbReference type="AlphaFoldDB" id="B4VTF3"/>
<dbReference type="InterPro" id="IPR010106">
    <property type="entry name" value="RpnA"/>
</dbReference>
<name>B4VTF3_9CYAN</name>
<keyword evidence="2" id="KW-1185">Reference proteome</keyword>
<gene>
    <name evidence="1" type="ORF">MC7420_747</name>
</gene>